<comment type="caution">
    <text evidence="1">The sequence shown here is derived from an EMBL/GenBank/DDBJ whole genome shotgun (WGS) entry which is preliminary data.</text>
</comment>
<sequence>MPGSRVRIVEISGCQDLAGLERSVRGYGLGIGKTGSICVVAQIWDDGWVAIITPENSGYPNQKLALPKSCLEVV</sequence>
<dbReference type="Proteomes" id="UP000178570">
    <property type="component" value="Unassembled WGS sequence"/>
</dbReference>
<evidence type="ECO:0000313" key="1">
    <source>
        <dbReference type="EMBL" id="OGY40743.1"/>
    </source>
</evidence>
<gene>
    <name evidence="1" type="ORF">A2570_01260</name>
</gene>
<dbReference type="AlphaFoldDB" id="A0A1G1XKW6"/>
<organism evidence="1 2">
    <name type="scientific">Candidatus Brennerbacteria bacterium RIFOXYD1_FULL_41_16</name>
    <dbReference type="NCBI Taxonomy" id="1797529"/>
    <lineage>
        <taxon>Bacteria</taxon>
        <taxon>Candidatus Brenneribacteriota</taxon>
    </lineage>
</organism>
<accession>A0A1G1XKW6</accession>
<evidence type="ECO:0000313" key="2">
    <source>
        <dbReference type="Proteomes" id="UP000178570"/>
    </source>
</evidence>
<protein>
    <submittedName>
        <fullName evidence="1">Uncharacterized protein</fullName>
    </submittedName>
</protein>
<name>A0A1G1XKW6_9BACT</name>
<proteinExistence type="predicted"/>
<dbReference type="EMBL" id="MHHY01000006">
    <property type="protein sequence ID" value="OGY40743.1"/>
    <property type="molecule type" value="Genomic_DNA"/>
</dbReference>
<reference evidence="1 2" key="1">
    <citation type="journal article" date="2016" name="Nat. Commun.">
        <title>Thousands of microbial genomes shed light on interconnected biogeochemical processes in an aquifer system.</title>
        <authorList>
            <person name="Anantharaman K."/>
            <person name="Brown C.T."/>
            <person name="Hug L.A."/>
            <person name="Sharon I."/>
            <person name="Castelle C.J."/>
            <person name="Probst A.J."/>
            <person name="Thomas B.C."/>
            <person name="Singh A."/>
            <person name="Wilkins M.J."/>
            <person name="Karaoz U."/>
            <person name="Brodie E.L."/>
            <person name="Williams K.H."/>
            <person name="Hubbard S.S."/>
            <person name="Banfield J.F."/>
        </authorList>
    </citation>
    <scope>NUCLEOTIDE SEQUENCE [LARGE SCALE GENOMIC DNA]</scope>
</reference>